<dbReference type="EMBL" id="GL891303">
    <property type="protein sequence ID" value="EGO59626.1"/>
    <property type="molecule type" value="Genomic_DNA"/>
</dbReference>
<dbReference type="InterPro" id="IPR019182">
    <property type="entry name" value="Cytochrome_b-c1_su10_fun"/>
</dbReference>
<evidence type="ECO:0000256" key="6">
    <source>
        <dbReference type="ARBA" id="ARBA00022676"/>
    </source>
</evidence>
<evidence type="ECO:0000256" key="1">
    <source>
        <dbReference type="ARBA" id="ARBA00004477"/>
    </source>
</evidence>
<accession>F8MHG3</accession>
<feature type="transmembrane region" description="Helical" evidence="16">
    <location>
        <begin position="864"/>
        <end position="885"/>
    </location>
</feature>
<dbReference type="GO" id="GO:0106073">
    <property type="term" value="F:dolichyl pyrophosphate Glc2Man9GlcNAc2 alpha-1,2-glucosyltransferase activity"/>
    <property type="evidence" value="ECO:0007669"/>
    <property type="project" value="UniProtKB-EC"/>
</dbReference>
<keyword evidence="11 16" id="KW-0472">Membrane</keyword>
<gene>
    <name evidence="17" type="ORF">NEUTE1DRAFT_128956</name>
</gene>
<comment type="pathway">
    <text evidence="2">Protein modification; protein glycosylation.</text>
</comment>
<dbReference type="VEuPathDB" id="FungiDB:NEUTE1DRAFT_128956"/>
<dbReference type="GO" id="GO:0006488">
    <property type="term" value="P:dolichol-linked oligosaccharide biosynthetic process"/>
    <property type="evidence" value="ECO:0007669"/>
    <property type="project" value="InterPro"/>
</dbReference>
<dbReference type="PANTHER" id="PTHR12989:SF10">
    <property type="entry name" value="DOL-P-GLC:GLC(2)MAN(9)GLCNAC(2)-PP-DOL ALPHA-1,2-GLUCOSYLTRANSFERASE-RELATED"/>
    <property type="match status" value="1"/>
</dbReference>
<evidence type="ECO:0000313" key="18">
    <source>
        <dbReference type="Proteomes" id="UP000008065"/>
    </source>
</evidence>
<evidence type="ECO:0000256" key="3">
    <source>
        <dbReference type="ARBA" id="ARBA00010600"/>
    </source>
</evidence>
<dbReference type="GO" id="GO:0005739">
    <property type="term" value="C:mitochondrion"/>
    <property type="evidence" value="ECO:0007669"/>
    <property type="project" value="GOC"/>
</dbReference>
<evidence type="ECO:0000256" key="14">
    <source>
        <dbReference type="ARBA" id="ARBA00048064"/>
    </source>
</evidence>
<dbReference type="EC" id="2.4.1.256" evidence="4"/>
<feature type="transmembrane region" description="Helical" evidence="16">
    <location>
        <begin position="643"/>
        <end position="668"/>
    </location>
</feature>
<feature type="transmembrane region" description="Helical" evidence="16">
    <location>
        <begin position="361"/>
        <end position="378"/>
    </location>
</feature>
<dbReference type="AlphaFoldDB" id="F8MHG3"/>
<dbReference type="OrthoDB" id="4769at2759"/>
<feature type="region of interest" description="Disordered" evidence="15">
    <location>
        <begin position="538"/>
        <end position="591"/>
    </location>
</feature>
<evidence type="ECO:0000256" key="12">
    <source>
        <dbReference type="ARBA" id="ARBA00032069"/>
    </source>
</evidence>
<dbReference type="InterPro" id="IPR016900">
    <property type="entry name" value="Alg10"/>
</dbReference>
<feature type="transmembrane region" description="Helical" evidence="16">
    <location>
        <begin position="193"/>
        <end position="212"/>
    </location>
</feature>
<keyword evidence="10 16" id="KW-1133">Transmembrane helix</keyword>
<feature type="transmembrane region" description="Helical" evidence="16">
    <location>
        <begin position="510"/>
        <end position="534"/>
    </location>
</feature>
<evidence type="ECO:0000313" key="17">
    <source>
        <dbReference type="EMBL" id="EGO59626.1"/>
    </source>
</evidence>
<keyword evidence="9" id="KW-0256">Endoplasmic reticulum</keyword>
<reference evidence="18" key="1">
    <citation type="journal article" date="2011" name="Genetics">
        <title>Massive changes in genome architecture accompany the transition to self-fertility in the filamentous fungus Neurospora tetrasperma.</title>
        <authorList>
            <person name="Ellison C.E."/>
            <person name="Stajich J.E."/>
            <person name="Jacobson D.J."/>
            <person name="Natvig D.O."/>
            <person name="Lapidus A."/>
            <person name="Foster B."/>
            <person name="Aerts A."/>
            <person name="Riley R."/>
            <person name="Lindquist E.A."/>
            <person name="Grigoriev I.V."/>
            <person name="Taylor J.W."/>
        </authorList>
    </citation>
    <scope>NUCLEOTIDE SEQUENCE [LARGE SCALE GENOMIC DNA]</scope>
    <source>
        <strain evidence="18">FGSC 2508 / P0657</strain>
    </source>
</reference>
<dbReference type="Proteomes" id="UP000008065">
    <property type="component" value="Unassembled WGS sequence"/>
</dbReference>
<dbReference type="GeneID" id="20825264"/>
<feature type="transmembrane region" description="Helical" evidence="16">
    <location>
        <begin position="471"/>
        <end position="490"/>
    </location>
</feature>
<evidence type="ECO:0000256" key="9">
    <source>
        <dbReference type="ARBA" id="ARBA00022824"/>
    </source>
</evidence>
<dbReference type="GO" id="GO:0005789">
    <property type="term" value="C:endoplasmic reticulum membrane"/>
    <property type="evidence" value="ECO:0007669"/>
    <property type="project" value="UniProtKB-SubCell"/>
</dbReference>
<feature type="transmembrane region" description="Helical" evidence="16">
    <location>
        <begin position="609"/>
        <end position="631"/>
    </location>
</feature>
<keyword evidence="8 16" id="KW-0812">Transmembrane</keyword>
<dbReference type="UniPathway" id="UPA00378"/>
<proteinExistence type="inferred from homology"/>
<dbReference type="HOGENOM" id="CLU_017053_0_0_1"/>
<comment type="subcellular location">
    <subcellularLocation>
        <location evidence="1">Endoplasmic reticulum membrane</location>
        <topology evidence="1">Multi-pass membrane protein</topology>
    </subcellularLocation>
</comment>
<feature type="compositionally biased region" description="Basic and acidic residues" evidence="15">
    <location>
        <begin position="723"/>
        <end position="737"/>
    </location>
</feature>
<evidence type="ECO:0000256" key="10">
    <source>
        <dbReference type="ARBA" id="ARBA00022989"/>
    </source>
</evidence>
<dbReference type="KEGG" id="nte:NEUTE1DRAFT128956"/>
<evidence type="ECO:0000256" key="7">
    <source>
        <dbReference type="ARBA" id="ARBA00022679"/>
    </source>
</evidence>
<name>F8MHG3_NEUT8</name>
<evidence type="ECO:0000256" key="16">
    <source>
        <dbReference type="SAM" id="Phobius"/>
    </source>
</evidence>
<keyword evidence="6" id="KW-0328">Glycosyltransferase</keyword>
<evidence type="ECO:0000256" key="11">
    <source>
        <dbReference type="ARBA" id="ARBA00023136"/>
    </source>
</evidence>
<keyword evidence="18" id="KW-1185">Reference proteome</keyword>
<comment type="catalytic activity">
    <reaction evidence="14">
        <text>an alpha-D-Glc-(1-&gt;3)-alpha-D-Glc-(1-&gt;3)-alpha-D-Man-(1-&gt;2)-alpha-D-Man-(1-&gt;2)-alpha-D-Man-(1-&gt;3)-[alpha-D-Man-(1-&gt;2)-alpha-D-Man-(1-&gt;3)-[alpha-D-Man-(1-&gt;2)-alpha-D-Man-(1-&gt;6)]-alpha-D-Man-(1-&gt;6)]-beta-D-Man-(1-&gt;4)-beta-D-GlcNAc-(1-&gt;4)-alpha-D-GlcNAc-diphospho-di-trans,poly-cis-dolichol + a di-trans,poly-cis-dolichyl beta-D-glucosyl phosphate = a alpha-D-Glc-(1-&gt;2)-alpha-D-Glc-(1-&gt;3)-alpha-D-Glc-(1-&gt;3)-alpha-D-Man-(1-&gt;2)-alpha-D-Man-(1-&gt;2)-alpha-D-Man-(1-&gt;3)-[alpha-D-Man-(1-&gt;2)-alpha-D-Man-(1-&gt;3)-[alpha-D-Man-(1-&gt;2)-alpha-D-Man-(1-&gt;6)]-alpha-D-Man-(1-&gt;6)]-beta-D-Man-(1-&gt;4)-beta-D-GlcNAc-(1-&gt;4)-alpha-D-GlcNAc-diphospho-di-trans,poly-cis-dolichol + a di-trans,poly-cis-dolichyl phosphate + H(+)</text>
        <dbReference type="Rhea" id="RHEA:29543"/>
        <dbReference type="Rhea" id="RHEA-COMP:19498"/>
        <dbReference type="Rhea" id="RHEA-COMP:19502"/>
        <dbReference type="Rhea" id="RHEA-COMP:19512"/>
        <dbReference type="Rhea" id="RHEA-COMP:19522"/>
        <dbReference type="ChEBI" id="CHEBI:15378"/>
        <dbReference type="ChEBI" id="CHEBI:57525"/>
        <dbReference type="ChEBI" id="CHEBI:57683"/>
        <dbReference type="ChEBI" id="CHEBI:132522"/>
        <dbReference type="ChEBI" id="CHEBI:132523"/>
        <dbReference type="EC" id="2.4.1.256"/>
    </reaction>
    <physiologicalReaction direction="left-to-right" evidence="14">
        <dbReference type="Rhea" id="RHEA:29544"/>
    </physiologicalReaction>
</comment>
<evidence type="ECO:0000256" key="8">
    <source>
        <dbReference type="ARBA" id="ARBA00022692"/>
    </source>
</evidence>
<keyword evidence="7" id="KW-0808">Transferase</keyword>
<sequence length="909" mass="102240">MFATSILRSAYPAYKSPYGPKYQYQPHIDGITPKQLYRILYSLPQAAAWTGVALFAVVYYASGIPRLRRDVLQRIPYLGERYFVNEIPASDNGMVGFWGAGAAIVPLLVDSSKLRLLIIRASTLLCHIILCSRGYDVRSFLISILNFFMMDALRVLLETSTFNEVLRGLAISILLAKLTQSTISNSKSQGSSFITAGGFILIYFFARSWLALVNHYAPEPYLDEVFHIPQAQTYCEGRYHEWDNKITTPPGLYLLSVGWHKLMRLAECTPSSLRSNNLVATLLIALLALSCRRRIEAQTAVGTEKSAVSFYAYHTAINIALFPVIFFFLGLYYTDVASTLVMLVAYRNHLNRVASHSEKPGFLNGLWTVVLGVAALFMRQTNVFWVVVYMGGLEAAHVVKGLKPKPVSKNDTPDFVLENIRDSFGFWLRRYAVGDVHDPPVDMAWPDDWALCLLSIGIAALCNPLRVLRQVWPHITIMGLFAGFVAWNGGVVLGDKSNHIATIHLPQMLYIWPFFVFFSAPLLIPCVLSTLAGLTTRTKSTTPSHTTTKDPGRSSWRSTNPLIKSQKSSTTKPPQRSSPTPASSSFSPDTNSPGRGFRFILDLVLSRKLYYPFYILATILLSAAIIHYNTIIHPFTLADNRHYIFYIFRYTILRSSSVRLALVAAYTLSRWLIWKRLEGNNPPLRDLEGEMNLKITENKLKWRDEFSASPFVTQDFYGPKRINNDEHKKTKDKQKEKEEEEEEEWLIGGAYTTLSLSSTQPSPATSSPPTSTVLLWLLTTTLSLVTAPLVEPRYFILPWVFYRLLVPAMPLSSSLISSGSSSSFASSTTDSGNDDGNAAAPVARQQQTDNKKGLLWNIIRRTDAALALETVWFLAINIGTMYMFLFKPFYWKTASGEMLDGGRLQRFMW</sequence>
<feature type="transmembrane region" description="Helical" evidence="16">
    <location>
        <begin position="310"/>
        <end position="333"/>
    </location>
</feature>
<organism evidence="17 18">
    <name type="scientific">Neurospora tetrasperma (strain FGSC 2508 / ATCC MYA-4615 / P0657)</name>
    <dbReference type="NCBI Taxonomy" id="510951"/>
    <lineage>
        <taxon>Eukaryota</taxon>
        <taxon>Fungi</taxon>
        <taxon>Dikarya</taxon>
        <taxon>Ascomycota</taxon>
        <taxon>Pezizomycotina</taxon>
        <taxon>Sordariomycetes</taxon>
        <taxon>Sordariomycetidae</taxon>
        <taxon>Sordariales</taxon>
        <taxon>Sordariaceae</taxon>
        <taxon>Neurospora</taxon>
    </lineage>
</organism>
<feature type="compositionally biased region" description="Low complexity" evidence="15">
    <location>
        <begin position="573"/>
        <end position="588"/>
    </location>
</feature>
<dbReference type="Pfam" id="PF09796">
    <property type="entry name" value="QCR10"/>
    <property type="match status" value="1"/>
</dbReference>
<comment type="function">
    <text evidence="13">Dol-P-Glc:Glc(2)Man(9)GlcNAc(2)-PP-Dol alpha-1,2-glucosyltransferase that operates in the biosynthetic pathway of dolichol-linked oligosaccharides, the glycan precursors employed in protein asparagine (N)-glycosylation. The assembly of dolichol-linked oligosaccharides begins on the cytosolic side of the endoplasmic reticulum membrane and finishes in its lumen. The sequential addition of sugars to dolichol pyrophosphate produces dolichol-linked oligosaccharides containing fourteen sugars, including two GlcNAcs, nine mannoses and three glucoses. Once assembled, the oligosaccharide is transferred from the lipid to nascent proteins by oligosaccharyltransferases. In the lumen of the endoplasmic reticulum, adds the third and last glucose residue from dolichyl phosphate glucose (Dol-P-Glc) onto the lipid-linked oligosaccharide intermediate Glc(2)Man(9)GlcNAc(2)-PP-Dol to produce Glc(3)Man(9)GlcNAc(2)-PP-Dol.</text>
</comment>
<feature type="transmembrane region" description="Helical" evidence="16">
    <location>
        <begin position="46"/>
        <end position="64"/>
    </location>
</feature>
<dbReference type="RefSeq" id="XP_009849841.1">
    <property type="nucleotide sequence ID" value="XM_009851539.1"/>
</dbReference>
<evidence type="ECO:0000256" key="15">
    <source>
        <dbReference type="SAM" id="MobiDB-lite"/>
    </source>
</evidence>
<dbReference type="PANTHER" id="PTHR12989">
    <property type="entry name" value="ALPHA-1,2-GLUCOSYLTRANSFERASE ALG10"/>
    <property type="match status" value="1"/>
</dbReference>
<feature type="compositionally biased region" description="Polar residues" evidence="15">
    <location>
        <begin position="555"/>
        <end position="572"/>
    </location>
</feature>
<feature type="region of interest" description="Disordered" evidence="15">
    <location>
        <begin position="723"/>
        <end position="742"/>
    </location>
</feature>
<evidence type="ECO:0000256" key="4">
    <source>
        <dbReference type="ARBA" id="ARBA00011967"/>
    </source>
</evidence>
<evidence type="ECO:0000256" key="13">
    <source>
        <dbReference type="ARBA" id="ARBA00044727"/>
    </source>
</evidence>
<protein>
    <recommendedName>
        <fullName evidence="5">Dol-P-Glc:Glc(2)Man(9)GlcNAc(2)-PP-Dol alpha-1,2-glucosyltransferase</fullName>
        <ecNumber evidence="4">2.4.1.256</ecNumber>
    </recommendedName>
    <alternativeName>
        <fullName evidence="12">Asparagine-linked glycosylation protein 10</fullName>
    </alternativeName>
</protein>
<evidence type="ECO:0000256" key="2">
    <source>
        <dbReference type="ARBA" id="ARBA00004922"/>
    </source>
</evidence>
<comment type="similarity">
    <text evidence="3">Belongs to the ALG10 glucosyltransferase family.</text>
</comment>
<feature type="transmembrane region" description="Helical" evidence="16">
    <location>
        <begin position="271"/>
        <end position="289"/>
    </location>
</feature>
<feature type="region of interest" description="Disordered" evidence="15">
    <location>
        <begin position="826"/>
        <end position="845"/>
    </location>
</feature>
<dbReference type="Pfam" id="PF04922">
    <property type="entry name" value="DIE2_ALG10"/>
    <property type="match status" value="1"/>
</dbReference>
<dbReference type="GO" id="GO:0006122">
    <property type="term" value="P:mitochondrial electron transport, ubiquinol to cytochrome c"/>
    <property type="evidence" value="ECO:0007669"/>
    <property type="project" value="InterPro"/>
</dbReference>
<evidence type="ECO:0000256" key="5">
    <source>
        <dbReference type="ARBA" id="ARBA00018512"/>
    </source>
</evidence>